<dbReference type="Proteomes" id="UP000307790">
    <property type="component" value="Unassembled WGS sequence"/>
</dbReference>
<dbReference type="RefSeq" id="WP_138318335.1">
    <property type="nucleotide sequence ID" value="NZ_VCBC01000002.1"/>
</dbReference>
<comment type="caution">
    <text evidence="1">The sequence shown here is derived from an EMBL/GenBank/DDBJ whole genome shotgun (WGS) entry which is preliminary data.</text>
</comment>
<reference evidence="1 2" key="1">
    <citation type="submission" date="2019-05" db="EMBL/GenBank/DDBJ databases">
        <title>Genome sequences of Thalassotalea litorea 1K03283.</title>
        <authorList>
            <person name="Zhang D."/>
        </authorList>
    </citation>
    <scope>NUCLEOTIDE SEQUENCE [LARGE SCALE GENOMIC DNA]</scope>
    <source>
        <strain evidence="1 2">MCCC 1K03283</strain>
    </source>
</reference>
<protein>
    <submittedName>
        <fullName evidence="1">Uncharacterized protein</fullName>
    </submittedName>
</protein>
<accession>A0A5R9IR31</accession>
<dbReference type="EMBL" id="VCBC01000002">
    <property type="protein sequence ID" value="TLU67732.1"/>
    <property type="molecule type" value="Genomic_DNA"/>
</dbReference>
<keyword evidence="2" id="KW-1185">Reference proteome</keyword>
<dbReference type="OrthoDB" id="6228161at2"/>
<gene>
    <name evidence="1" type="ORF">FE810_01940</name>
</gene>
<dbReference type="AlphaFoldDB" id="A0A5R9IR31"/>
<evidence type="ECO:0000313" key="2">
    <source>
        <dbReference type="Proteomes" id="UP000307790"/>
    </source>
</evidence>
<evidence type="ECO:0000313" key="1">
    <source>
        <dbReference type="EMBL" id="TLU67732.1"/>
    </source>
</evidence>
<name>A0A5R9IR31_9GAMM</name>
<organism evidence="1 2">
    <name type="scientific">Thalassotalea litorea</name>
    <dbReference type="NCBI Taxonomy" id="2020715"/>
    <lineage>
        <taxon>Bacteria</taxon>
        <taxon>Pseudomonadati</taxon>
        <taxon>Pseudomonadota</taxon>
        <taxon>Gammaproteobacteria</taxon>
        <taxon>Alteromonadales</taxon>
        <taxon>Colwelliaceae</taxon>
        <taxon>Thalassotalea</taxon>
    </lineage>
</organism>
<sequence length="404" mass="45900">MLKKGLVTVVLFVISAWFLWTWSNNRQLESANSLIPNTYINTGNANDVNQTDSDDTKKEGLHQSMELQNERGSSFEIDDAEPDFLDCLPESMYGHEDRKTKFQKYIEIYESKRILAREKQLTSAKPLHYALFATPPENKTRFDLLIEHHVKHPGNPIVSNDIIIACIGSKDTRCRESLISELLISDSNNAALYFSAVLFFLSKGVDEEAIAHIELMEQASFFNERFGERVLIYTQALKGAEVSDFSLNVSDGLVFNFQNVPLVSPIIKWCKANSDDVIRSEACLVLGDQLFDRSKSTFNRTVGTTLQSIVYESKGNSEGLATSVKNRNRLRQDNMSTARDESFIMLHFDEGLARKWLEYMDIYGEIQSKTLLKDEADFLYQTEGRNAECNFVQEALGIAEYISP</sequence>
<proteinExistence type="predicted"/>